<evidence type="ECO:0000256" key="1">
    <source>
        <dbReference type="SAM" id="MobiDB-lite"/>
    </source>
</evidence>
<dbReference type="Proteomes" id="UP001221898">
    <property type="component" value="Unassembled WGS sequence"/>
</dbReference>
<feature type="compositionally biased region" description="Basic and acidic residues" evidence="1">
    <location>
        <begin position="26"/>
        <end position="37"/>
    </location>
</feature>
<name>A0AAD7RUX6_9TELE</name>
<dbReference type="AlphaFoldDB" id="A0AAD7RUX6"/>
<sequence>MRTKLDILPVRDQEGHQNVHERVTLQQEKSKRYTDKKRGAKAPNFKPGDKVRVRKPFHVKKAEARFASPVSVERQTGPSSFVLSDGRRWNAERLSRCTSANP</sequence>
<comment type="caution">
    <text evidence="2">The sequence shown here is derived from an EMBL/GenBank/DDBJ whole genome shotgun (WGS) entry which is preliminary data.</text>
</comment>
<protein>
    <submittedName>
        <fullName evidence="2">Uncharacterized protein</fullName>
    </submittedName>
</protein>
<feature type="region of interest" description="Disordered" evidence="1">
    <location>
        <begin position="26"/>
        <end position="50"/>
    </location>
</feature>
<proteinExistence type="predicted"/>
<gene>
    <name evidence="2" type="ORF">AAFF_G00099290</name>
</gene>
<reference evidence="2" key="1">
    <citation type="journal article" date="2023" name="Science">
        <title>Genome structures resolve the early diversification of teleost fishes.</title>
        <authorList>
            <person name="Parey E."/>
            <person name="Louis A."/>
            <person name="Montfort J."/>
            <person name="Bouchez O."/>
            <person name="Roques C."/>
            <person name="Iampietro C."/>
            <person name="Lluch J."/>
            <person name="Castinel A."/>
            <person name="Donnadieu C."/>
            <person name="Desvignes T."/>
            <person name="Floi Bucao C."/>
            <person name="Jouanno E."/>
            <person name="Wen M."/>
            <person name="Mejri S."/>
            <person name="Dirks R."/>
            <person name="Jansen H."/>
            <person name="Henkel C."/>
            <person name="Chen W.J."/>
            <person name="Zahm M."/>
            <person name="Cabau C."/>
            <person name="Klopp C."/>
            <person name="Thompson A.W."/>
            <person name="Robinson-Rechavi M."/>
            <person name="Braasch I."/>
            <person name="Lecointre G."/>
            <person name="Bobe J."/>
            <person name="Postlethwait J.H."/>
            <person name="Berthelot C."/>
            <person name="Roest Crollius H."/>
            <person name="Guiguen Y."/>
        </authorList>
    </citation>
    <scope>NUCLEOTIDE SEQUENCE</scope>
    <source>
        <strain evidence="2">NC1722</strain>
    </source>
</reference>
<dbReference type="EMBL" id="JAINUG010000165">
    <property type="protein sequence ID" value="KAJ8390797.1"/>
    <property type="molecule type" value="Genomic_DNA"/>
</dbReference>
<keyword evidence="3" id="KW-1185">Reference proteome</keyword>
<organism evidence="2 3">
    <name type="scientific">Aldrovandia affinis</name>
    <dbReference type="NCBI Taxonomy" id="143900"/>
    <lineage>
        <taxon>Eukaryota</taxon>
        <taxon>Metazoa</taxon>
        <taxon>Chordata</taxon>
        <taxon>Craniata</taxon>
        <taxon>Vertebrata</taxon>
        <taxon>Euteleostomi</taxon>
        <taxon>Actinopterygii</taxon>
        <taxon>Neopterygii</taxon>
        <taxon>Teleostei</taxon>
        <taxon>Notacanthiformes</taxon>
        <taxon>Halosauridae</taxon>
        <taxon>Aldrovandia</taxon>
    </lineage>
</organism>
<evidence type="ECO:0000313" key="3">
    <source>
        <dbReference type="Proteomes" id="UP001221898"/>
    </source>
</evidence>
<accession>A0AAD7RUX6</accession>
<evidence type="ECO:0000313" key="2">
    <source>
        <dbReference type="EMBL" id="KAJ8390797.1"/>
    </source>
</evidence>